<dbReference type="VEuPathDB" id="ToxoDB:cyc_02007"/>
<dbReference type="InParanoid" id="A0A1D3D5J0"/>
<dbReference type="SUPFAM" id="SSF53448">
    <property type="entry name" value="Nucleotide-diphospho-sugar transferases"/>
    <property type="match status" value="1"/>
</dbReference>
<dbReference type="EMBL" id="JROU02000648">
    <property type="protein sequence ID" value="OEH78713.1"/>
    <property type="molecule type" value="Genomic_DNA"/>
</dbReference>
<dbReference type="Gene3D" id="3.90.550.10">
    <property type="entry name" value="Spore Coat Polysaccharide Biosynthesis Protein SpsA, Chain A"/>
    <property type="match status" value="1"/>
</dbReference>
<comment type="similarity">
    <text evidence="1">Belongs to the UDPGP type 1 family.</text>
</comment>
<evidence type="ECO:0000256" key="2">
    <source>
        <dbReference type="SAM" id="MobiDB-lite"/>
    </source>
</evidence>
<dbReference type="InterPro" id="IPR039741">
    <property type="entry name" value="UDP-sugar_pyrophosphorylase"/>
</dbReference>
<evidence type="ECO:0000313" key="3">
    <source>
        <dbReference type="EMBL" id="OEH78713.1"/>
    </source>
</evidence>
<accession>A0A1D3D5J0</accession>
<sequence>MLRENPSEASGAARKDWPTESGAYCYANVCMHYFSVRFLEALVANRQDLHAHYHAAKKKIPELKLLEKPPEKSSRGAPAQGFLLHAPDAGDPSRWSAVSPDAPNGWKLELFVFDAFPLAQRVLVGSTCTAGREEKGGRRREGGGDCREGGCLEVDRDEEFAPVKCSGPEGSPAADALPAAPLDVDAIAADTPQDAQVRLSRLHAKWIAAATGRRLPLRFEGSKHLLCEVSPLLSYEGEGLDPNCLEGKDTNKPLLLQ</sequence>
<dbReference type="GO" id="GO:0006048">
    <property type="term" value="P:UDP-N-acetylglucosamine biosynthetic process"/>
    <property type="evidence" value="ECO:0007669"/>
    <property type="project" value="TreeGrafter"/>
</dbReference>
<dbReference type="InterPro" id="IPR029044">
    <property type="entry name" value="Nucleotide-diphossugar_trans"/>
</dbReference>
<reference evidence="3 4" key="1">
    <citation type="journal article" date="2016" name="BMC Genomics">
        <title>Comparative genomics reveals Cyclospora cayetanensis possesses coccidia-like metabolism and invasion components but unique surface antigens.</title>
        <authorList>
            <person name="Liu S."/>
            <person name="Wang L."/>
            <person name="Zheng H."/>
            <person name="Xu Z."/>
            <person name="Roellig D.M."/>
            <person name="Li N."/>
            <person name="Frace M.A."/>
            <person name="Tang K."/>
            <person name="Arrowood M.J."/>
            <person name="Moss D.M."/>
            <person name="Zhang L."/>
            <person name="Feng Y."/>
            <person name="Xiao L."/>
        </authorList>
    </citation>
    <scope>NUCLEOTIDE SEQUENCE [LARGE SCALE GENOMIC DNA]</scope>
    <source>
        <strain evidence="3 4">CHN_HEN01</strain>
    </source>
</reference>
<protein>
    <submittedName>
        <fullName evidence="3">UDP-N-acetylglucosamine pyrophosphorylase</fullName>
    </submittedName>
</protein>
<feature type="region of interest" description="Disordered" evidence="2">
    <location>
        <begin position="67"/>
        <end position="88"/>
    </location>
</feature>
<dbReference type="PANTHER" id="PTHR11952:SF2">
    <property type="entry name" value="LD24639P"/>
    <property type="match status" value="1"/>
</dbReference>
<dbReference type="PANTHER" id="PTHR11952">
    <property type="entry name" value="UDP- GLUCOSE PYROPHOSPHORYLASE"/>
    <property type="match status" value="1"/>
</dbReference>
<dbReference type="Proteomes" id="UP000095192">
    <property type="component" value="Unassembled WGS sequence"/>
</dbReference>
<dbReference type="VEuPathDB" id="ToxoDB:LOC34618905"/>
<dbReference type="AlphaFoldDB" id="A0A1D3D5J0"/>
<comment type="caution">
    <text evidence="3">The sequence shown here is derived from an EMBL/GenBank/DDBJ whole genome shotgun (WGS) entry which is preliminary data.</text>
</comment>
<dbReference type="GO" id="GO:0003977">
    <property type="term" value="F:UDP-N-acetylglucosamine diphosphorylase activity"/>
    <property type="evidence" value="ECO:0007669"/>
    <property type="project" value="TreeGrafter"/>
</dbReference>
<name>A0A1D3D5J0_9EIME</name>
<proteinExistence type="inferred from homology"/>
<gene>
    <name evidence="3" type="ORF">cyc_02007</name>
</gene>
<organism evidence="3 4">
    <name type="scientific">Cyclospora cayetanensis</name>
    <dbReference type="NCBI Taxonomy" id="88456"/>
    <lineage>
        <taxon>Eukaryota</taxon>
        <taxon>Sar</taxon>
        <taxon>Alveolata</taxon>
        <taxon>Apicomplexa</taxon>
        <taxon>Conoidasida</taxon>
        <taxon>Coccidia</taxon>
        <taxon>Eucoccidiorida</taxon>
        <taxon>Eimeriorina</taxon>
        <taxon>Eimeriidae</taxon>
        <taxon>Cyclospora</taxon>
    </lineage>
</organism>
<evidence type="ECO:0000313" key="4">
    <source>
        <dbReference type="Proteomes" id="UP000095192"/>
    </source>
</evidence>
<evidence type="ECO:0000256" key="1">
    <source>
        <dbReference type="ARBA" id="ARBA00010401"/>
    </source>
</evidence>
<keyword evidence="4" id="KW-1185">Reference proteome</keyword>